<feature type="chain" id="PRO_5029016204" evidence="1">
    <location>
        <begin position="21"/>
        <end position="80"/>
    </location>
</feature>
<evidence type="ECO:0000313" key="3">
    <source>
        <dbReference type="WBParaSite" id="Pan_g8591.t1"/>
    </source>
</evidence>
<keyword evidence="2" id="KW-1185">Reference proteome</keyword>
<proteinExistence type="predicted"/>
<protein>
    <submittedName>
        <fullName evidence="3">Cuticular protein</fullName>
    </submittedName>
</protein>
<dbReference type="Proteomes" id="UP000492821">
    <property type="component" value="Unassembled WGS sequence"/>
</dbReference>
<organism evidence="2 3">
    <name type="scientific">Panagrellus redivivus</name>
    <name type="common">Microworm</name>
    <dbReference type="NCBI Taxonomy" id="6233"/>
    <lineage>
        <taxon>Eukaryota</taxon>
        <taxon>Metazoa</taxon>
        <taxon>Ecdysozoa</taxon>
        <taxon>Nematoda</taxon>
        <taxon>Chromadorea</taxon>
        <taxon>Rhabditida</taxon>
        <taxon>Tylenchina</taxon>
        <taxon>Panagrolaimomorpha</taxon>
        <taxon>Panagrolaimoidea</taxon>
        <taxon>Panagrolaimidae</taxon>
        <taxon>Panagrellus</taxon>
    </lineage>
</organism>
<evidence type="ECO:0000313" key="2">
    <source>
        <dbReference type="Proteomes" id="UP000492821"/>
    </source>
</evidence>
<reference evidence="3" key="2">
    <citation type="submission" date="2020-10" db="UniProtKB">
        <authorList>
            <consortium name="WormBaseParasite"/>
        </authorList>
    </citation>
    <scope>IDENTIFICATION</scope>
</reference>
<evidence type="ECO:0000256" key="1">
    <source>
        <dbReference type="SAM" id="SignalP"/>
    </source>
</evidence>
<sequence>MSAIKFIAALFIALVAGALAGDVIAPYYGAAKAAYDGYLPPYPYAPHHGDFYGYGGYPFGHHGHGYGHGHGYEHGVAPGF</sequence>
<accession>A0A7E4WBG3</accession>
<feature type="signal peptide" evidence="1">
    <location>
        <begin position="1"/>
        <end position="20"/>
    </location>
</feature>
<dbReference type="WBParaSite" id="Pan_g8591.t1">
    <property type="protein sequence ID" value="Pan_g8591.t1"/>
    <property type="gene ID" value="Pan_g8591"/>
</dbReference>
<keyword evidence="1" id="KW-0732">Signal</keyword>
<dbReference type="AlphaFoldDB" id="A0A7E4WBG3"/>
<reference evidence="2" key="1">
    <citation type="journal article" date="2013" name="Genetics">
        <title>The draft genome and transcriptome of Panagrellus redivivus are shaped by the harsh demands of a free-living lifestyle.</title>
        <authorList>
            <person name="Srinivasan J."/>
            <person name="Dillman A.R."/>
            <person name="Macchietto M.G."/>
            <person name="Heikkinen L."/>
            <person name="Lakso M."/>
            <person name="Fracchia K.M."/>
            <person name="Antoshechkin I."/>
            <person name="Mortazavi A."/>
            <person name="Wong G."/>
            <person name="Sternberg P.W."/>
        </authorList>
    </citation>
    <scope>NUCLEOTIDE SEQUENCE [LARGE SCALE GENOMIC DNA]</scope>
    <source>
        <strain evidence="2">MT8872</strain>
    </source>
</reference>
<name>A0A7E4WBG3_PANRE</name>